<organism evidence="1 2">
    <name type="scientific">Araneus ventricosus</name>
    <name type="common">Orbweaver spider</name>
    <name type="synonym">Epeira ventricosa</name>
    <dbReference type="NCBI Taxonomy" id="182803"/>
    <lineage>
        <taxon>Eukaryota</taxon>
        <taxon>Metazoa</taxon>
        <taxon>Ecdysozoa</taxon>
        <taxon>Arthropoda</taxon>
        <taxon>Chelicerata</taxon>
        <taxon>Arachnida</taxon>
        <taxon>Araneae</taxon>
        <taxon>Araneomorphae</taxon>
        <taxon>Entelegynae</taxon>
        <taxon>Araneoidea</taxon>
        <taxon>Araneidae</taxon>
        <taxon>Araneus</taxon>
    </lineage>
</organism>
<dbReference type="AlphaFoldDB" id="A0A4Y2MDZ6"/>
<gene>
    <name evidence="1" type="ORF">AVEN_274054_1</name>
</gene>
<evidence type="ECO:0000313" key="2">
    <source>
        <dbReference type="Proteomes" id="UP000499080"/>
    </source>
</evidence>
<protein>
    <submittedName>
        <fullName evidence="1">Uncharacterized protein</fullName>
    </submittedName>
</protein>
<sequence>MIPLFFLNSRTEVTEEEAVDYRELDKNFSGKAIAPFSCGLSNRPRGLNSPKRILSDFISIEALSLKGEDTPTCLQLQPPTPLCR</sequence>
<dbReference type="EMBL" id="BGPR01007233">
    <property type="protein sequence ID" value="GBN25365.1"/>
    <property type="molecule type" value="Genomic_DNA"/>
</dbReference>
<comment type="caution">
    <text evidence="1">The sequence shown here is derived from an EMBL/GenBank/DDBJ whole genome shotgun (WGS) entry which is preliminary data.</text>
</comment>
<keyword evidence="2" id="KW-1185">Reference proteome</keyword>
<accession>A0A4Y2MDZ6</accession>
<evidence type="ECO:0000313" key="1">
    <source>
        <dbReference type="EMBL" id="GBN25365.1"/>
    </source>
</evidence>
<dbReference type="Proteomes" id="UP000499080">
    <property type="component" value="Unassembled WGS sequence"/>
</dbReference>
<reference evidence="1 2" key="1">
    <citation type="journal article" date="2019" name="Sci. Rep.">
        <title>Orb-weaving spider Araneus ventricosus genome elucidates the spidroin gene catalogue.</title>
        <authorList>
            <person name="Kono N."/>
            <person name="Nakamura H."/>
            <person name="Ohtoshi R."/>
            <person name="Moran D.A.P."/>
            <person name="Shinohara A."/>
            <person name="Yoshida Y."/>
            <person name="Fujiwara M."/>
            <person name="Mori M."/>
            <person name="Tomita M."/>
            <person name="Arakawa K."/>
        </authorList>
    </citation>
    <scope>NUCLEOTIDE SEQUENCE [LARGE SCALE GENOMIC DNA]</scope>
</reference>
<name>A0A4Y2MDZ6_ARAVE</name>
<proteinExistence type="predicted"/>